<keyword evidence="7" id="KW-0998">Cell outer membrane</keyword>
<dbReference type="Proteomes" id="UP000005730">
    <property type="component" value="Chromosome"/>
</dbReference>
<accession>H0UPJ4</accession>
<evidence type="ECO:0000256" key="1">
    <source>
        <dbReference type="ARBA" id="ARBA00004442"/>
    </source>
</evidence>
<dbReference type="SUPFAM" id="SSF56954">
    <property type="entry name" value="Outer membrane efflux proteins (OEP)"/>
    <property type="match status" value="1"/>
</dbReference>
<keyword evidence="6" id="KW-0472">Membrane</keyword>
<evidence type="ECO:0000256" key="3">
    <source>
        <dbReference type="ARBA" id="ARBA00022448"/>
    </source>
</evidence>
<gene>
    <name evidence="8" type="ORF">TheveDRAFT_0374</name>
</gene>
<evidence type="ECO:0000256" key="6">
    <source>
        <dbReference type="ARBA" id="ARBA00023136"/>
    </source>
</evidence>
<evidence type="ECO:0000313" key="9">
    <source>
        <dbReference type="Proteomes" id="UP000005730"/>
    </source>
</evidence>
<name>H0UPJ4_9BACT</name>
<dbReference type="PANTHER" id="PTHR30026">
    <property type="entry name" value="OUTER MEMBRANE PROTEIN TOLC"/>
    <property type="match status" value="1"/>
</dbReference>
<dbReference type="InterPro" id="IPR003423">
    <property type="entry name" value="OMP_efflux"/>
</dbReference>
<dbReference type="Pfam" id="PF02321">
    <property type="entry name" value="OEP"/>
    <property type="match status" value="2"/>
</dbReference>
<evidence type="ECO:0000256" key="7">
    <source>
        <dbReference type="ARBA" id="ARBA00023237"/>
    </source>
</evidence>
<proteinExistence type="inferred from homology"/>
<keyword evidence="5" id="KW-0812">Transmembrane</keyword>
<dbReference type="PANTHER" id="PTHR30026:SF20">
    <property type="entry name" value="OUTER MEMBRANE PROTEIN TOLC"/>
    <property type="match status" value="1"/>
</dbReference>
<sequence length="452" mass="49415">MGLMGSIEEQTTALKGLRALALSLALSLTLAVQAFGTQAVTLSDAVRSGIKHNQSVLSAEQDLRNAEALLGQARSAAMPSLNVQGSFTRSSEEGAERNDYGDLSLNQTVYAGGAITGALRQAEANLRKARHGLRHSKEKAAREAYEAFLNALLAQENLKTAEENRLYYEKAWETAEKRLQVGLSTRLEASRMKQNLREAQGAVETARGSLRSALITLARVMGVDPKEVTSVSGTLDIPAGWAVQGLEELEAAALKGRSDLAALREDIELQREAVKIAGASMRPSASLSGGYRFYQDKTGSSTKEGEWTATLNLTVPLVDFGRTDAKVLQEQSKLHKLLVSLKDMEDSVREELEKDLIALDTAVRNREIYAENLEIARENLRLAEVGYREGVNTQLDVISARRELNNGELRYKETLKALQGALKDIWFHCGALIERVVPDESFEGSRDGNGSR</sequence>
<dbReference type="STRING" id="926567.TheveDRAFT_0374"/>
<dbReference type="AlphaFoldDB" id="H0UPJ4"/>
<dbReference type="GO" id="GO:0015288">
    <property type="term" value="F:porin activity"/>
    <property type="evidence" value="ECO:0007669"/>
    <property type="project" value="TreeGrafter"/>
</dbReference>
<dbReference type="Gene3D" id="1.20.1600.10">
    <property type="entry name" value="Outer membrane efflux proteins (OEP)"/>
    <property type="match status" value="1"/>
</dbReference>
<reference evidence="8 9" key="1">
    <citation type="submission" date="2011-10" db="EMBL/GenBank/DDBJ databases">
        <title>The Noncontiguous Finished genome of Thermanaerovibrio velox DSM 12556.</title>
        <authorList>
            <consortium name="US DOE Joint Genome Institute (JGI-PGF)"/>
            <person name="Lucas S."/>
            <person name="Copeland A."/>
            <person name="Lapidus A."/>
            <person name="Glavina del Rio T."/>
            <person name="Dalin E."/>
            <person name="Tice H."/>
            <person name="Bruce D."/>
            <person name="Goodwin L."/>
            <person name="Pitluck S."/>
            <person name="Peters L."/>
            <person name="Mikhailova N."/>
            <person name="Teshima H."/>
            <person name="Kyrpides N."/>
            <person name="Mavromatis K."/>
            <person name="Ivanova N."/>
            <person name="Markowitz V."/>
            <person name="Cheng J.-F."/>
            <person name="Hugenholtz P."/>
            <person name="Woyke T."/>
            <person name="Wu D."/>
            <person name="Spring S."/>
            <person name="Brambilla E.-M."/>
            <person name="Klenk H.-P."/>
            <person name="Eisen J.A."/>
        </authorList>
    </citation>
    <scope>NUCLEOTIDE SEQUENCE [LARGE SCALE GENOMIC DNA]</scope>
    <source>
        <strain evidence="8 9">DSM 12556</strain>
    </source>
</reference>
<evidence type="ECO:0000256" key="5">
    <source>
        <dbReference type="ARBA" id="ARBA00022692"/>
    </source>
</evidence>
<dbReference type="EMBL" id="CM001377">
    <property type="protein sequence ID" value="EHM09541.1"/>
    <property type="molecule type" value="Genomic_DNA"/>
</dbReference>
<organism evidence="8 9">
    <name type="scientific">Thermanaerovibrio velox DSM 12556</name>
    <dbReference type="NCBI Taxonomy" id="926567"/>
    <lineage>
        <taxon>Bacteria</taxon>
        <taxon>Thermotogati</taxon>
        <taxon>Synergistota</taxon>
        <taxon>Synergistia</taxon>
        <taxon>Synergistales</taxon>
        <taxon>Synergistaceae</taxon>
        <taxon>Thermanaerovibrio</taxon>
    </lineage>
</organism>
<evidence type="ECO:0000256" key="2">
    <source>
        <dbReference type="ARBA" id="ARBA00007613"/>
    </source>
</evidence>
<dbReference type="InterPro" id="IPR051906">
    <property type="entry name" value="TolC-like"/>
</dbReference>
<dbReference type="HOGENOM" id="CLU_012817_10_6_0"/>
<evidence type="ECO:0000313" key="8">
    <source>
        <dbReference type="EMBL" id="EHM09541.1"/>
    </source>
</evidence>
<dbReference type="GO" id="GO:1990281">
    <property type="term" value="C:efflux pump complex"/>
    <property type="evidence" value="ECO:0007669"/>
    <property type="project" value="TreeGrafter"/>
</dbReference>
<keyword evidence="4" id="KW-1134">Transmembrane beta strand</keyword>
<evidence type="ECO:0000256" key="4">
    <source>
        <dbReference type="ARBA" id="ARBA00022452"/>
    </source>
</evidence>
<dbReference type="GO" id="GO:0009279">
    <property type="term" value="C:cell outer membrane"/>
    <property type="evidence" value="ECO:0007669"/>
    <property type="project" value="UniProtKB-SubCell"/>
</dbReference>
<comment type="similarity">
    <text evidence="2">Belongs to the outer membrane factor (OMF) (TC 1.B.17) family.</text>
</comment>
<keyword evidence="3" id="KW-0813">Transport</keyword>
<dbReference type="GO" id="GO:0015562">
    <property type="term" value="F:efflux transmembrane transporter activity"/>
    <property type="evidence" value="ECO:0007669"/>
    <property type="project" value="InterPro"/>
</dbReference>
<comment type="subcellular location">
    <subcellularLocation>
        <location evidence="1">Cell outer membrane</location>
    </subcellularLocation>
</comment>
<dbReference type="eggNOG" id="COG1538">
    <property type="taxonomic scope" value="Bacteria"/>
</dbReference>
<keyword evidence="9" id="KW-1185">Reference proteome</keyword>
<dbReference type="RefSeq" id="WP_006583035.1">
    <property type="nucleotide sequence ID" value="NZ_CM001377.1"/>
</dbReference>
<protein>
    <submittedName>
        <fullName evidence="8">Outer membrane protein</fullName>
    </submittedName>
</protein>